<feature type="transmembrane region" description="Helical" evidence="9">
    <location>
        <begin position="381"/>
        <end position="401"/>
    </location>
</feature>
<dbReference type="GO" id="GO:0016020">
    <property type="term" value="C:membrane"/>
    <property type="evidence" value="ECO:0007669"/>
    <property type="project" value="UniProtKB-SubCell"/>
</dbReference>
<gene>
    <name evidence="11" type="ORF">N7456_003283</name>
</gene>
<evidence type="ECO:0000313" key="12">
    <source>
        <dbReference type="Proteomes" id="UP001149165"/>
    </source>
</evidence>
<dbReference type="NCBIfam" id="TIGR00879">
    <property type="entry name" value="SP"/>
    <property type="match status" value="1"/>
</dbReference>
<feature type="transmembrane region" description="Helical" evidence="9">
    <location>
        <begin position="80"/>
        <end position="98"/>
    </location>
</feature>
<evidence type="ECO:0000259" key="10">
    <source>
        <dbReference type="PROSITE" id="PS50850"/>
    </source>
</evidence>
<dbReference type="PRINTS" id="PR00171">
    <property type="entry name" value="SUGRTRNSPORT"/>
</dbReference>
<evidence type="ECO:0000256" key="1">
    <source>
        <dbReference type="ARBA" id="ARBA00004141"/>
    </source>
</evidence>
<dbReference type="Proteomes" id="UP001149165">
    <property type="component" value="Unassembled WGS sequence"/>
</dbReference>
<sequence>MTTSYGEKLTIASFGGLEYGYQQGVISQALVMSRFKSDFPDIVNSSSATGWLTSILQLGGWIGSLSAGILAEVFTRKHTILSGGLWVILGSFLCAGAHNGSYLFAGRFFTGIGVGTLSAVGPLYNAELAPPEMRGLLVALQQLSTTIGIMTAYWIGYGTNFIGGTGDGQSDWAWRTPLIVQGIPAIVLVLGAAFFLPFSPRMLINKGREEEALKTLASLRNLPEDSIILRCEFLEIKSEVLFQQRSFARRFPHLAESGHSVWRRELVQYTNIFRTKTNFKRVAIAGLIMFFQQWSGVDAIIYYASSIFQSLGVTSGTTSLLATGVVGIINVLATIPAILIIDKVGRKPLLLAGSIGMFCSMIIVAVIVAKFQHDWEHHATAGWAAVAFIWIYIANFGYSWGPASWVLIAEIFPLSIRAKGTSIGASSNWMNNFIVAFVVPPMISGISWGMYLVFAALLFLGAIFIWFCVPETKNKTLEEMDVIFGSVTASEDRDILAEVREELGLSLLLSGGRSKSISEDNQKEGVSAGHLESA</sequence>
<comment type="similarity">
    <text evidence="2 7">Belongs to the major facilitator superfamily. Sugar transporter (TC 2.A.1.1) family.</text>
</comment>
<dbReference type="OrthoDB" id="8120565at2759"/>
<keyword evidence="3 7" id="KW-0813">Transport</keyword>
<dbReference type="InterPro" id="IPR050360">
    <property type="entry name" value="MFS_Sugar_Transporters"/>
</dbReference>
<dbReference type="FunFam" id="1.20.1250.20:FF:000026">
    <property type="entry name" value="MFS quinate transporter QutD"/>
    <property type="match status" value="1"/>
</dbReference>
<comment type="subcellular location">
    <subcellularLocation>
        <location evidence="1">Membrane</location>
        <topology evidence="1">Multi-pass membrane protein</topology>
    </subcellularLocation>
</comment>
<name>A0A9W9FUG7_9EURO</name>
<dbReference type="InterPro" id="IPR020846">
    <property type="entry name" value="MFS_dom"/>
</dbReference>
<dbReference type="InterPro" id="IPR036259">
    <property type="entry name" value="MFS_trans_sf"/>
</dbReference>
<evidence type="ECO:0000256" key="3">
    <source>
        <dbReference type="ARBA" id="ARBA00022448"/>
    </source>
</evidence>
<evidence type="ECO:0000256" key="4">
    <source>
        <dbReference type="ARBA" id="ARBA00022692"/>
    </source>
</evidence>
<evidence type="ECO:0000256" key="6">
    <source>
        <dbReference type="ARBA" id="ARBA00023136"/>
    </source>
</evidence>
<feature type="transmembrane region" description="Helical" evidence="9">
    <location>
        <begin position="104"/>
        <end position="124"/>
    </location>
</feature>
<proteinExistence type="inferred from homology"/>
<dbReference type="InterPro" id="IPR003663">
    <property type="entry name" value="Sugar/inositol_transpt"/>
</dbReference>
<feature type="domain" description="Major facilitator superfamily (MFS) profile" evidence="10">
    <location>
        <begin position="8"/>
        <end position="473"/>
    </location>
</feature>
<feature type="transmembrane region" description="Helical" evidence="9">
    <location>
        <begin position="136"/>
        <end position="158"/>
    </location>
</feature>
<reference evidence="11" key="2">
    <citation type="journal article" date="2023" name="IMA Fungus">
        <title>Comparative genomic study of the Penicillium genus elucidates a diverse pangenome and 15 lateral gene transfer events.</title>
        <authorList>
            <person name="Petersen C."/>
            <person name="Sorensen T."/>
            <person name="Nielsen M.R."/>
            <person name="Sondergaard T.E."/>
            <person name="Sorensen J.L."/>
            <person name="Fitzpatrick D.A."/>
            <person name="Frisvad J.C."/>
            <person name="Nielsen K.L."/>
        </authorList>
    </citation>
    <scope>NUCLEOTIDE SEQUENCE</scope>
    <source>
        <strain evidence="11">IBT 30069</strain>
    </source>
</reference>
<reference evidence="11" key="1">
    <citation type="submission" date="2022-11" db="EMBL/GenBank/DDBJ databases">
        <authorList>
            <person name="Petersen C."/>
        </authorList>
    </citation>
    <scope>NUCLEOTIDE SEQUENCE</scope>
    <source>
        <strain evidence="11">IBT 30069</strain>
    </source>
</reference>
<organism evidence="11 12">
    <name type="scientific">Penicillium angulare</name>
    <dbReference type="NCBI Taxonomy" id="116970"/>
    <lineage>
        <taxon>Eukaryota</taxon>
        <taxon>Fungi</taxon>
        <taxon>Dikarya</taxon>
        <taxon>Ascomycota</taxon>
        <taxon>Pezizomycotina</taxon>
        <taxon>Eurotiomycetes</taxon>
        <taxon>Eurotiomycetidae</taxon>
        <taxon>Eurotiales</taxon>
        <taxon>Aspergillaceae</taxon>
        <taxon>Penicillium</taxon>
    </lineage>
</organism>
<evidence type="ECO:0000313" key="11">
    <source>
        <dbReference type="EMBL" id="KAJ5106608.1"/>
    </source>
</evidence>
<dbReference type="PROSITE" id="PS00216">
    <property type="entry name" value="SUGAR_TRANSPORT_1"/>
    <property type="match status" value="1"/>
</dbReference>
<dbReference type="Pfam" id="PF00083">
    <property type="entry name" value="Sugar_tr"/>
    <property type="match status" value="1"/>
</dbReference>
<feature type="transmembrane region" description="Helical" evidence="9">
    <location>
        <begin position="51"/>
        <end position="73"/>
    </location>
</feature>
<dbReference type="InterPro" id="IPR005829">
    <property type="entry name" value="Sugar_transporter_CS"/>
</dbReference>
<dbReference type="AlphaFoldDB" id="A0A9W9FUG7"/>
<keyword evidence="6 9" id="KW-0472">Membrane</keyword>
<evidence type="ECO:0000256" key="5">
    <source>
        <dbReference type="ARBA" id="ARBA00022989"/>
    </source>
</evidence>
<evidence type="ECO:0000256" key="7">
    <source>
        <dbReference type="RuleBase" id="RU003346"/>
    </source>
</evidence>
<feature type="region of interest" description="Disordered" evidence="8">
    <location>
        <begin position="513"/>
        <end position="534"/>
    </location>
</feature>
<feature type="transmembrane region" description="Helical" evidence="9">
    <location>
        <begin position="319"/>
        <end position="341"/>
    </location>
</feature>
<protein>
    <recommendedName>
        <fullName evidence="10">Major facilitator superfamily (MFS) profile domain-containing protein</fullName>
    </recommendedName>
</protein>
<dbReference type="GO" id="GO:0005351">
    <property type="term" value="F:carbohydrate:proton symporter activity"/>
    <property type="evidence" value="ECO:0007669"/>
    <property type="project" value="TreeGrafter"/>
</dbReference>
<feature type="transmembrane region" description="Helical" evidence="9">
    <location>
        <begin position="449"/>
        <end position="469"/>
    </location>
</feature>
<evidence type="ECO:0000256" key="8">
    <source>
        <dbReference type="SAM" id="MobiDB-lite"/>
    </source>
</evidence>
<feature type="transmembrane region" description="Helical" evidence="9">
    <location>
        <begin position="282"/>
        <end position="304"/>
    </location>
</feature>
<feature type="transmembrane region" description="Helical" evidence="9">
    <location>
        <begin position="348"/>
        <end position="369"/>
    </location>
</feature>
<dbReference type="PROSITE" id="PS50850">
    <property type="entry name" value="MFS"/>
    <property type="match status" value="1"/>
</dbReference>
<dbReference type="Gene3D" id="1.20.1250.20">
    <property type="entry name" value="MFS general substrate transporter like domains"/>
    <property type="match status" value="1"/>
</dbReference>
<dbReference type="PANTHER" id="PTHR48022:SF67">
    <property type="entry name" value="QUINATE TRANSPORTER, PUTATIVE (AFU_ORTHOLOGUE AFUA_4G14670)-RELATED"/>
    <property type="match status" value="1"/>
</dbReference>
<keyword evidence="5 9" id="KW-1133">Transmembrane helix</keyword>
<comment type="caution">
    <text evidence="11">The sequence shown here is derived from an EMBL/GenBank/DDBJ whole genome shotgun (WGS) entry which is preliminary data.</text>
</comment>
<dbReference type="InterPro" id="IPR005828">
    <property type="entry name" value="MFS_sugar_transport-like"/>
</dbReference>
<evidence type="ECO:0000256" key="9">
    <source>
        <dbReference type="SAM" id="Phobius"/>
    </source>
</evidence>
<dbReference type="PROSITE" id="PS00217">
    <property type="entry name" value="SUGAR_TRANSPORT_2"/>
    <property type="match status" value="1"/>
</dbReference>
<dbReference type="PANTHER" id="PTHR48022">
    <property type="entry name" value="PLASTIDIC GLUCOSE TRANSPORTER 4"/>
    <property type="match status" value="1"/>
</dbReference>
<evidence type="ECO:0000256" key="2">
    <source>
        <dbReference type="ARBA" id="ARBA00010992"/>
    </source>
</evidence>
<keyword evidence="4 9" id="KW-0812">Transmembrane</keyword>
<feature type="transmembrane region" description="Helical" evidence="9">
    <location>
        <begin position="422"/>
        <end position="443"/>
    </location>
</feature>
<dbReference type="EMBL" id="JAPQKH010000003">
    <property type="protein sequence ID" value="KAJ5106608.1"/>
    <property type="molecule type" value="Genomic_DNA"/>
</dbReference>
<accession>A0A9W9FUG7</accession>
<feature type="transmembrane region" description="Helical" evidence="9">
    <location>
        <begin position="178"/>
        <end position="198"/>
    </location>
</feature>
<keyword evidence="12" id="KW-1185">Reference proteome</keyword>
<dbReference type="SUPFAM" id="SSF103473">
    <property type="entry name" value="MFS general substrate transporter"/>
    <property type="match status" value="1"/>
</dbReference>